<feature type="transmembrane region" description="Helical" evidence="1">
    <location>
        <begin position="38"/>
        <end position="56"/>
    </location>
</feature>
<evidence type="ECO:0000313" key="3">
    <source>
        <dbReference type="Proteomes" id="UP000253919"/>
    </source>
</evidence>
<name>A0A369QSN2_9BACT</name>
<sequence>MKNEWLASMRTLLLYLPYILVPLLINVAVGKSNLPKTGITYIFYLIIFLFYPFLTFKVDEYFNPPTTDLTCGMPQFAWILCNWMFVIPVLFIVQAFINRILVRYFN</sequence>
<feature type="transmembrane region" description="Helical" evidence="1">
    <location>
        <begin position="76"/>
        <end position="97"/>
    </location>
</feature>
<reference evidence="2 3" key="1">
    <citation type="submission" date="2018-04" db="EMBL/GenBank/DDBJ databases">
        <title>Adhaeribacter sp. HMF7616 genome sequencing and assembly.</title>
        <authorList>
            <person name="Kang H."/>
            <person name="Kang J."/>
            <person name="Cha I."/>
            <person name="Kim H."/>
            <person name="Joh K."/>
        </authorList>
    </citation>
    <scope>NUCLEOTIDE SEQUENCE [LARGE SCALE GENOMIC DNA]</scope>
    <source>
        <strain evidence="2 3">HMF7616</strain>
    </source>
</reference>
<dbReference type="Proteomes" id="UP000253919">
    <property type="component" value="Unassembled WGS sequence"/>
</dbReference>
<organism evidence="2 3">
    <name type="scientific">Adhaeribacter pallidiroseus</name>
    <dbReference type="NCBI Taxonomy" id="2072847"/>
    <lineage>
        <taxon>Bacteria</taxon>
        <taxon>Pseudomonadati</taxon>
        <taxon>Bacteroidota</taxon>
        <taxon>Cytophagia</taxon>
        <taxon>Cytophagales</taxon>
        <taxon>Hymenobacteraceae</taxon>
        <taxon>Adhaeribacter</taxon>
    </lineage>
</organism>
<accession>A0A369QSN2</accession>
<evidence type="ECO:0000313" key="2">
    <source>
        <dbReference type="EMBL" id="RDC66227.1"/>
    </source>
</evidence>
<comment type="caution">
    <text evidence="2">The sequence shown here is derived from an EMBL/GenBank/DDBJ whole genome shotgun (WGS) entry which is preliminary data.</text>
</comment>
<proteinExistence type="predicted"/>
<keyword evidence="1" id="KW-0812">Transmembrane</keyword>
<keyword evidence="3" id="KW-1185">Reference proteome</keyword>
<keyword evidence="1" id="KW-0472">Membrane</keyword>
<feature type="transmembrane region" description="Helical" evidence="1">
    <location>
        <begin position="12"/>
        <end position="29"/>
    </location>
</feature>
<evidence type="ECO:0000256" key="1">
    <source>
        <dbReference type="SAM" id="Phobius"/>
    </source>
</evidence>
<dbReference type="AlphaFoldDB" id="A0A369QSN2"/>
<keyword evidence="1" id="KW-1133">Transmembrane helix</keyword>
<dbReference type="EMBL" id="QASA01000001">
    <property type="protein sequence ID" value="RDC66227.1"/>
    <property type="molecule type" value="Genomic_DNA"/>
</dbReference>
<gene>
    <name evidence="2" type="ORF">AHMF7616_04858</name>
</gene>
<protein>
    <submittedName>
        <fullName evidence="2">Uncharacterized protein</fullName>
    </submittedName>
</protein>